<dbReference type="SUPFAM" id="SSF109854">
    <property type="entry name" value="DinB/YfiT-like putative metalloenzymes"/>
    <property type="match status" value="1"/>
</dbReference>
<evidence type="ECO:0000313" key="3">
    <source>
        <dbReference type="Proteomes" id="UP001221558"/>
    </source>
</evidence>
<evidence type="ECO:0000313" key="2">
    <source>
        <dbReference type="EMBL" id="WDF67175.1"/>
    </source>
</evidence>
<sequence>MQKEQREVWMRGALPNIPPLLQPVAHALLQVAEDIALLLEEVDETKLWERPNQVASPAFHIQHIGGVIDRMFTYARQEALSEAQFAYLQQEGKYAAEITKASLLRDVQAQIRRAVDELSSVREETLTEKRYLGRQQLPTTLIGLLFHAAEHSQRHVGQLLVTIRCL</sequence>
<dbReference type="EMBL" id="CP117880">
    <property type="protein sequence ID" value="WDF67175.1"/>
    <property type="molecule type" value="Genomic_DNA"/>
</dbReference>
<organism evidence="2 3">
    <name type="scientific">Sphingobacterium oryzagri</name>
    <dbReference type="NCBI Taxonomy" id="3025669"/>
    <lineage>
        <taxon>Bacteria</taxon>
        <taxon>Pseudomonadati</taxon>
        <taxon>Bacteroidota</taxon>
        <taxon>Sphingobacteriia</taxon>
        <taxon>Sphingobacteriales</taxon>
        <taxon>Sphingobacteriaceae</taxon>
        <taxon>Sphingobacterium</taxon>
    </lineage>
</organism>
<proteinExistence type="predicted"/>
<dbReference type="InterPro" id="IPR024775">
    <property type="entry name" value="DinB-like"/>
</dbReference>
<dbReference type="RefSeq" id="WP_274265905.1">
    <property type="nucleotide sequence ID" value="NZ_CP117880.1"/>
</dbReference>
<accession>A0ABY7WCH9</accession>
<name>A0ABY7WCH9_9SPHI</name>
<evidence type="ECO:0000259" key="1">
    <source>
        <dbReference type="Pfam" id="PF12867"/>
    </source>
</evidence>
<gene>
    <name evidence="2" type="ORF">PQ465_12760</name>
</gene>
<reference evidence="2 3" key="1">
    <citation type="submission" date="2023-02" db="EMBL/GenBank/DDBJ databases">
        <title>Genome sequence of Sphingobacterium sp. KACC 22765.</title>
        <authorList>
            <person name="Kim S."/>
            <person name="Heo J."/>
            <person name="Kwon S.-W."/>
        </authorList>
    </citation>
    <scope>NUCLEOTIDE SEQUENCE [LARGE SCALE GENOMIC DNA]</scope>
    <source>
        <strain evidence="2 3">KACC 22765</strain>
    </source>
</reference>
<keyword evidence="3" id="KW-1185">Reference proteome</keyword>
<dbReference type="InterPro" id="IPR034660">
    <property type="entry name" value="DinB/YfiT-like"/>
</dbReference>
<protein>
    <submittedName>
        <fullName evidence="2">DinB family protein</fullName>
    </submittedName>
</protein>
<dbReference type="Pfam" id="PF12867">
    <property type="entry name" value="DinB_2"/>
    <property type="match status" value="1"/>
</dbReference>
<feature type="domain" description="DinB-like" evidence="1">
    <location>
        <begin position="29"/>
        <end position="159"/>
    </location>
</feature>
<dbReference type="Proteomes" id="UP001221558">
    <property type="component" value="Chromosome"/>
</dbReference>
<dbReference type="Gene3D" id="1.20.120.450">
    <property type="entry name" value="dinb family like domain"/>
    <property type="match status" value="1"/>
</dbReference>